<proteinExistence type="predicted"/>
<organism evidence="2">
    <name type="scientific">freshwater metagenome</name>
    <dbReference type="NCBI Taxonomy" id="449393"/>
    <lineage>
        <taxon>unclassified sequences</taxon>
        <taxon>metagenomes</taxon>
        <taxon>ecological metagenomes</taxon>
    </lineage>
</organism>
<dbReference type="EMBL" id="CAFBLS010000143">
    <property type="protein sequence ID" value="CAB4879733.1"/>
    <property type="molecule type" value="Genomic_DNA"/>
</dbReference>
<evidence type="ECO:0000313" key="2">
    <source>
        <dbReference type="EMBL" id="CAB4879733.1"/>
    </source>
</evidence>
<gene>
    <name evidence="2" type="ORF">UFOPK3402_01191</name>
</gene>
<protein>
    <submittedName>
        <fullName evidence="2">Unannotated protein</fullName>
    </submittedName>
</protein>
<name>A0A6J7EJG5_9ZZZZ</name>
<sequence>MVIIDSTTMPAYGESTFTVAAMTKPAAITSKPIVTMALDPNRCMRTIATGDMIPVANAKGSVRIPASSGLNPWTSWRNWVMRKMNPKRAKKAVVIDRLAAENLAFENRRTSSMGCARRRSTSAKTPSSARPPMSAERIAGEVHPQAGASMMPQMSRPTAAAESTRPL</sequence>
<dbReference type="AlphaFoldDB" id="A0A6J7EJG5"/>
<feature type="region of interest" description="Disordered" evidence="1">
    <location>
        <begin position="112"/>
        <end position="167"/>
    </location>
</feature>
<accession>A0A6J7EJG5</accession>
<reference evidence="2" key="1">
    <citation type="submission" date="2020-05" db="EMBL/GenBank/DDBJ databases">
        <authorList>
            <person name="Chiriac C."/>
            <person name="Salcher M."/>
            <person name="Ghai R."/>
            <person name="Kavagutti S V."/>
        </authorList>
    </citation>
    <scope>NUCLEOTIDE SEQUENCE</scope>
</reference>
<evidence type="ECO:0000256" key="1">
    <source>
        <dbReference type="SAM" id="MobiDB-lite"/>
    </source>
</evidence>